<feature type="region of interest" description="Disordered" evidence="1">
    <location>
        <begin position="164"/>
        <end position="190"/>
    </location>
</feature>
<evidence type="ECO:0000313" key="3">
    <source>
        <dbReference type="Proteomes" id="UP000064967"/>
    </source>
</evidence>
<reference evidence="2 3" key="1">
    <citation type="submission" date="2015-08" db="EMBL/GenBank/DDBJ databases">
        <authorList>
            <person name="Babu N.S."/>
            <person name="Beckwith C.J."/>
            <person name="Beseler K.G."/>
            <person name="Brison A."/>
            <person name="Carone J.V."/>
            <person name="Caskin T.P."/>
            <person name="Diamond M."/>
            <person name="Durham M.E."/>
            <person name="Foxe J.M."/>
            <person name="Go M."/>
            <person name="Henderson B.A."/>
            <person name="Jones I.B."/>
            <person name="McGettigan J.A."/>
            <person name="Micheletti S.J."/>
            <person name="Nasrallah M.E."/>
            <person name="Ortiz D."/>
            <person name="Piller C.R."/>
            <person name="Privatt S.R."/>
            <person name="Schneider S.L."/>
            <person name="Sharp S."/>
            <person name="Smith T.C."/>
            <person name="Stanton J.D."/>
            <person name="Ullery H.E."/>
            <person name="Wilson R.J."/>
            <person name="Serrano M.G."/>
            <person name="Buck G."/>
            <person name="Lee V."/>
            <person name="Wang Y."/>
            <person name="Carvalho R."/>
            <person name="Voegtly L."/>
            <person name="Shi R."/>
            <person name="Duckworth R."/>
            <person name="Johnson A."/>
            <person name="Loviza R."/>
            <person name="Walstead R."/>
            <person name="Shah Z."/>
            <person name="Kiflezghi M."/>
            <person name="Wade K."/>
            <person name="Ball S.L."/>
            <person name="Bradley K.W."/>
            <person name="Asai D.J."/>
            <person name="Bowman C.A."/>
            <person name="Russell D.A."/>
            <person name="Pope W.H."/>
            <person name="Jacobs-Sera D."/>
            <person name="Hendrix R.W."/>
            <person name="Hatfull G.F."/>
        </authorList>
    </citation>
    <scope>NUCLEOTIDE SEQUENCE [LARGE SCALE GENOMIC DNA]</scope>
    <source>
        <strain evidence="2 3">DSM 27648</strain>
    </source>
</reference>
<dbReference type="STRING" id="1391654.AKJ09_08984"/>
<dbReference type="EMBL" id="CP012333">
    <property type="protein sequence ID" value="AKV02321.1"/>
    <property type="molecule type" value="Genomic_DNA"/>
</dbReference>
<keyword evidence="3" id="KW-1185">Reference proteome</keyword>
<dbReference type="Proteomes" id="UP000064967">
    <property type="component" value="Chromosome"/>
</dbReference>
<sequence>MSNDDVARVSARARALSDLIHEWTADARTDADAHAIEALRAVEACLLSADEDGFAKLGEAARAVLNAKTSEAHRTLDRRARAACETIAKYARGEAPKDAVTRAVLAVVAMLSQHPDAFPADHERASAAVEIALIDCAARGTSPMGRVLRAWGCDERATGTALRNVQRESKGRRQKIKCVAVDRDDEPSDG</sequence>
<gene>
    <name evidence="2" type="ORF">AKJ09_08984</name>
</gene>
<proteinExistence type="predicted"/>
<evidence type="ECO:0000256" key="1">
    <source>
        <dbReference type="SAM" id="MobiDB-lite"/>
    </source>
</evidence>
<evidence type="ECO:0000313" key="2">
    <source>
        <dbReference type="EMBL" id="AKV02321.1"/>
    </source>
</evidence>
<dbReference type="AlphaFoldDB" id="A0A0K1Q955"/>
<accession>A0A0K1Q955</accession>
<organism evidence="2 3">
    <name type="scientific">Labilithrix luteola</name>
    <dbReference type="NCBI Taxonomy" id="1391654"/>
    <lineage>
        <taxon>Bacteria</taxon>
        <taxon>Pseudomonadati</taxon>
        <taxon>Myxococcota</taxon>
        <taxon>Polyangia</taxon>
        <taxon>Polyangiales</taxon>
        <taxon>Labilitrichaceae</taxon>
        <taxon>Labilithrix</taxon>
    </lineage>
</organism>
<dbReference type="KEGG" id="llu:AKJ09_08984"/>
<dbReference type="RefSeq" id="WP_146653254.1">
    <property type="nucleotide sequence ID" value="NZ_CP012333.1"/>
</dbReference>
<protein>
    <submittedName>
        <fullName evidence="2">Uncharacterized protein</fullName>
    </submittedName>
</protein>
<name>A0A0K1Q955_9BACT</name>